<evidence type="ECO:0000256" key="3">
    <source>
        <dbReference type="SAM" id="MobiDB-lite"/>
    </source>
</evidence>
<keyword evidence="5" id="KW-1185">Reference proteome</keyword>
<comment type="similarity">
    <text evidence="1">Belongs to the TSR2 family.</text>
</comment>
<dbReference type="EMBL" id="CP099424">
    <property type="protein sequence ID" value="USW55375.1"/>
    <property type="molecule type" value="Genomic_DNA"/>
</dbReference>
<evidence type="ECO:0000256" key="1">
    <source>
        <dbReference type="ARBA" id="ARBA00006524"/>
    </source>
</evidence>
<gene>
    <name evidence="4" type="ORF">Slin15195_G086940</name>
</gene>
<dbReference type="OrthoDB" id="263560at2759"/>
<dbReference type="AlphaFoldDB" id="A0A9Q9AZH3"/>
<dbReference type="InterPro" id="IPR019398">
    <property type="entry name" value="Pre-rRNA_process_TSR2"/>
</dbReference>
<evidence type="ECO:0000313" key="4">
    <source>
        <dbReference type="EMBL" id="USW55375.1"/>
    </source>
</evidence>
<organism evidence="4 5">
    <name type="scientific">Septoria linicola</name>
    <dbReference type="NCBI Taxonomy" id="215465"/>
    <lineage>
        <taxon>Eukaryota</taxon>
        <taxon>Fungi</taxon>
        <taxon>Dikarya</taxon>
        <taxon>Ascomycota</taxon>
        <taxon>Pezizomycotina</taxon>
        <taxon>Dothideomycetes</taxon>
        <taxon>Dothideomycetidae</taxon>
        <taxon>Mycosphaerellales</taxon>
        <taxon>Mycosphaerellaceae</taxon>
        <taxon>Septoria</taxon>
    </lineage>
</organism>
<evidence type="ECO:0000313" key="5">
    <source>
        <dbReference type="Proteomes" id="UP001056384"/>
    </source>
</evidence>
<sequence length="204" mass="22743">MASQAPSNGPTPVPQQVAVTVEELQTAFDYSIWYLLSLWQPLHIALQNGWGGPDSADKRDWFAGAVSDLLTTRPDTDQDDLEDFLLQIMGDEFECNVEDESEMVVAGDILKVRQRMMETRTLDAAKEVEARWKNRGAMKSDKIVVQEVNQDAEDEGEFEGFEDDDDMDEAPALVQSASKVPKEKTIPEVDDDGFTKVAGKKRTG</sequence>
<dbReference type="GO" id="GO:0006364">
    <property type="term" value="P:rRNA processing"/>
    <property type="evidence" value="ECO:0007669"/>
    <property type="project" value="UniProtKB-KW"/>
</dbReference>
<protein>
    <submittedName>
        <fullName evidence="4">Pre-rRNA-processing protein TSR2</fullName>
    </submittedName>
</protein>
<dbReference type="Pfam" id="PF10273">
    <property type="entry name" value="WGG"/>
    <property type="match status" value="1"/>
</dbReference>
<feature type="compositionally biased region" description="Acidic residues" evidence="3">
    <location>
        <begin position="150"/>
        <end position="169"/>
    </location>
</feature>
<evidence type="ECO:0000256" key="2">
    <source>
        <dbReference type="ARBA" id="ARBA00022552"/>
    </source>
</evidence>
<feature type="region of interest" description="Disordered" evidence="3">
    <location>
        <begin position="148"/>
        <end position="169"/>
    </location>
</feature>
<accession>A0A9Q9AZH3</accession>
<dbReference type="PANTHER" id="PTHR21250">
    <property type="entry name" value="PRE-RRNA-PROCESSING PROTEIN TSR2 HOMOLOG"/>
    <property type="match status" value="1"/>
</dbReference>
<proteinExistence type="inferred from homology"/>
<dbReference type="Proteomes" id="UP001056384">
    <property type="component" value="Chromosome 7"/>
</dbReference>
<keyword evidence="2" id="KW-0698">rRNA processing</keyword>
<reference evidence="4" key="1">
    <citation type="submission" date="2022-06" db="EMBL/GenBank/DDBJ databases">
        <title>Complete genome sequences of two strains of the flax pathogen Septoria linicola.</title>
        <authorList>
            <person name="Lapalu N."/>
            <person name="Simon A."/>
            <person name="Demenou B."/>
            <person name="Paumier D."/>
            <person name="Guillot M.-P."/>
            <person name="Gout L."/>
            <person name="Valade R."/>
        </authorList>
    </citation>
    <scope>NUCLEOTIDE SEQUENCE</scope>
    <source>
        <strain evidence="4">SE15195</strain>
    </source>
</reference>
<name>A0A9Q9AZH3_9PEZI</name>